<dbReference type="EMBL" id="LFJJ01000012">
    <property type="protein sequence ID" value="KND61754.1"/>
    <property type="molecule type" value="Genomic_DNA"/>
</dbReference>
<reference evidence="3" key="1">
    <citation type="submission" date="2015-06" db="EMBL/GenBank/DDBJ databases">
        <title>Comparative genomics of Burkholderia leaf nodule symbionts.</title>
        <authorList>
            <person name="Carlier A."/>
            <person name="Eberl L."/>
            <person name="Pinto-Carbo M."/>
        </authorList>
    </citation>
    <scope>NUCLEOTIDE SEQUENCE [LARGE SCALE GENOMIC DNA]</scope>
    <source>
        <strain evidence="3">UZHbot4</strain>
    </source>
</reference>
<dbReference type="Gene3D" id="3.10.290.10">
    <property type="entry name" value="RNA-binding S4 domain"/>
    <property type="match status" value="1"/>
</dbReference>
<gene>
    <name evidence="2" type="ORF">BVER_05840c</name>
</gene>
<dbReference type="PROSITE" id="PS50889">
    <property type="entry name" value="S4"/>
    <property type="match status" value="1"/>
</dbReference>
<dbReference type="Pfam" id="PF13275">
    <property type="entry name" value="S4_2"/>
    <property type="match status" value="1"/>
</dbReference>
<dbReference type="GO" id="GO:0003723">
    <property type="term" value="F:RNA binding"/>
    <property type="evidence" value="ECO:0007669"/>
    <property type="project" value="UniProtKB-KW"/>
</dbReference>
<organism evidence="2 3">
    <name type="scientific">Candidatus Burkholderia verschuerenii</name>
    <dbReference type="NCBI Taxonomy" id="242163"/>
    <lineage>
        <taxon>Bacteria</taxon>
        <taxon>Pseudomonadati</taxon>
        <taxon>Pseudomonadota</taxon>
        <taxon>Betaproteobacteria</taxon>
        <taxon>Burkholderiales</taxon>
        <taxon>Burkholderiaceae</taxon>
        <taxon>Burkholderia</taxon>
    </lineage>
</organism>
<dbReference type="InterPro" id="IPR036986">
    <property type="entry name" value="S4_RNA-bd_sf"/>
</dbReference>
<proteinExistence type="predicted"/>
<accession>A0A0L0MIE0</accession>
<keyword evidence="1" id="KW-0694">RNA-binding</keyword>
<keyword evidence="3" id="KW-1185">Reference proteome</keyword>
<evidence type="ECO:0000313" key="3">
    <source>
        <dbReference type="Proteomes" id="UP000036959"/>
    </source>
</evidence>
<dbReference type="CDD" id="cd00165">
    <property type="entry name" value="S4"/>
    <property type="match status" value="1"/>
</dbReference>
<name>A0A0L0MIE0_9BURK</name>
<evidence type="ECO:0000313" key="2">
    <source>
        <dbReference type="EMBL" id="KND61754.1"/>
    </source>
</evidence>
<dbReference type="SUPFAM" id="SSF55174">
    <property type="entry name" value="Alpha-L RNA-binding motif"/>
    <property type="match status" value="1"/>
</dbReference>
<dbReference type="AlphaFoldDB" id="A0A0L0MIE0"/>
<comment type="caution">
    <text evidence="2">The sequence shown here is derived from an EMBL/GenBank/DDBJ whole genome shotgun (WGS) entry which is preliminary data.</text>
</comment>
<protein>
    <submittedName>
        <fullName evidence="2">Uncharacterized protein</fullName>
    </submittedName>
</protein>
<evidence type="ECO:0000256" key="1">
    <source>
        <dbReference type="PROSITE-ProRule" id="PRU00182"/>
    </source>
</evidence>
<dbReference type="Proteomes" id="UP000036959">
    <property type="component" value="Unassembled WGS sequence"/>
</dbReference>
<dbReference type="PATRIC" id="fig|242163.4.peg.938"/>
<sequence>MPATGEVRSLIIAVFLHAPPAMPPLQFTLTGDYIELHNLLKLMGLADSGGSAKARVAMGDVRVDGKVESRKTAKIRAGQKVELDGQTIRVRAPE</sequence>